<evidence type="ECO:0000259" key="2">
    <source>
        <dbReference type="Pfam" id="PF08308"/>
    </source>
</evidence>
<protein>
    <submittedName>
        <fullName evidence="3">Tetratricopeptide repeat protein</fullName>
    </submittedName>
</protein>
<keyword evidence="1" id="KW-0472">Membrane</keyword>
<dbReference type="Pfam" id="PF08308">
    <property type="entry name" value="PEGA"/>
    <property type="match status" value="1"/>
</dbReference>
<dbReference type="Gene3D" id="2.60.120.1440">
    <property type="match status" value="1"/>
</dbReference>
<dbReference type="RefSeq" id="WP_394834974.1">
    <property type="nucleotide sequence ID" value="NZ_CP089929.1"/>
</dbReference>
<sequence length="490" mass="52053">MNADACVRWIELSDREAVGDPLSADEKAFVREHVASCLECRAEAEVWEKMPSLLDEPVAAHRRARRPWLTGARTLGLSVAAAAIAACFVAWRAHDEQGAPVVAAVPKDATAIVVVAGGGAVEIDGQPGAVGQKLERGAVMVAREGSACIVVPPTVRACVVRGTVLRLADLGAHARLELLGGKVAVELDPLPAGRSFGISTRAGSAIAVGTAFSVEMPPDDAPVITRVLQGQVLVRASNGAEQRVAAHEKTSMRDATPSALPPLDEELDRALLVAPRYGGDMERVHVDSDVPEATVRIDERVVGVAPIELLLTRGEHSVAIATPSHGTMRETLHVGTEPVLRRFALAPAPAPFSDAAVHVEHAANAKSAAELLAAARVRRDRGDLPAAMGAYRELFDRHGGSAEAHTALVPWGELQLSPLSDPREALSAFDRYLVRGGPLEQEASFGRIRALRALGRTADERAAIEAFLRRFPDGSLTSSLRKRLESMAER</sequence>
<accession>A0ABZ2L3J5</accession>
<dbReference type="PANTHER" id="PTHR30273">
    <property type="entry name" value="PERIPLASMIC SIGNAL SENSOR AND SIGMA FACTOR ACTIVATOR FECR-RELATED"/>
    <property type="match status" value="1"/>
</dbReference>
<evidence type="ECO:0000313" key="4">
    <source>
        <dbReference type="Proteomes" id="UP001374803"/>
    </source>
</evidence>
<keyword evidence="4" id="KW-1185">Reference proteome</keyword>
<dbReference type="InterPro" id="IPR013229">
    <property type="entry name" value="PEGA"/>
</dbReference>
<feature type="domain" description="PEGA" evidence="2">
    <location>
        <begin position="284"/>
        <end position="337"/>
    </location>
</feature>
<dbReference type="InterPro" id="IPR012373">
    <property type="entry name" value="Ferrdict_sens_TM"/>
</dbReference>
<dbReference type="Pfam" id="PF13432">
    <property type="entry name" value="TPR_16"/>
    <property type="match status" value="1"/>
</dbReference>
<keyword evidence="1" id="KW-1133">Transmembrane helix</keyword>
<keyword evidence="1" id="KW-0812">Transmembrane</keyword>
<dbReference type="SUPFAM" id="SSF48452">
    <property type="entry name" value="TPR-like"/>
    <property type="match status" value="1"/>
</dbReference>
<name>A0ABZ2L3J5_9BACT</name>
<dbReference type="Proteomes" id="UP001374803">
    <property type="component" value="Chromosome"/>
</dbReference>
<organism evidence="3 4">
    <name type="scientific">Pendulispora rubella</name>
    <dbReference type="NCBI Taxonomy" id="2741070"/>
    <lineage>
        <taxon>Bacteria</taxon>
        <taxon>Pseudomonadati</taxon>
        <taxon>Myxococcota</taxon>
        <taxon>Myxococcia</taxon>
        <taxon>Myxococcales</taxon>
        <taxon>Sorangiineae</taxon>
        <taxon>Pendulisporaceae</taxon>
        <taxon>Pendulispora</taxon>
    </lineage>
</organism>
<gene>
    <name evidence="3" type="ORF">LVJ94_51590</name>
</gene>
<dbReference type="PANTHER" id="PTHR30273:SF2">
    <property type="entry name" value="PROTEIN FECR"/>
    <property type="match status" value="1"/>
</dbReference>
<dbReference type="EMBL" id="CP089983">
    <property type="protein sequence ID" value="WXB05330.1"/>
    <property type="molecule type" value="Genomic_DNA"/>
</dbReference>
<dbReference type="Gene3D" id="1.25.40.10">
    <property type="entry name" value="Tetratricopeptide repeat domain"/>
    <property type="match status" value="1"/>
</dbReference>
<evidence type="ECO:0000313" key="3">
    <source>
        <dbReference type="EMBL" id="WXB05330.1"/>
    </source>
</evidence>
<reference evidence="3" key="1">
    <citation type="submission" date="2021-12" db="EMBL/GenBank/DDBJ databases">
        <title>Discovery of the Pendulisporaceae a myxobacterial family with distinct sporulation behavior and unique specialized metabolism.</title>
        <authorList>
            <person name="Garcia R."/>
            <person name="Popoff A."/>
            <person name="Bader C.D."/>
            <person name="Loehr J."/>
            <person name="Walesch S."/>
            <person name="Walt C."/>
            <person name="Boldt J."/>
            <person name="Bunk B."/>
            <person name="Haeckl F.J.F.P.J."/>
            <person name="Gunesch A.P."/>
            <person name="Birkelbach J."/>
            <person name="Nuebel U."/>
            <person name="Pietschmann T."/>
            <person name="Bach T."/>
            <person name="Mueller R."/>
        </authorList>
    </citation>
    <scope>NUCLEOTIDE SEQUENCE</scope>
    <source>
        <strain evidence="3">MSr11367</strain>
    </source>
</reference>
<dbReference type="InterPro" id="IPR011990">
    <property type="entry name" value="TPR-like_helical_dom_sf"/>
</dbReference>
<evidence type="ECO:0000256" key="1">
    <source>
        <dbReference type="SAM" id="Phobius"/>
    </source>
</evidence>
<feature type="transmembrane region" description="Helical" evidence="1">
    <location>
        <begin position="72"/>
        <end position="91"/>
    </location>
</feature>
<proteinExistence type="predicted"/>